<proteinExistence type="predicted"/>
<dbReference type="Proteomes" id="UP000663879">
    <property type="component" value="Unassembled WGS sequence"/>
</dbReference>
<feature type="signal peptide" evidence="5">
    <location>
        <begin position="1"/>
        <end position="21"/>
    </location>
</feature>
<evidence type="ECO:0000313" key="7">
    <source>
        <dbReference type="Proteomes" id="UP000663879"/>
    </source>
</evidence>
<dbReference type="PANTHER" id="PTHR19849">
    <property type="entry name" value="PHOSPHOLIPASE A-2-ACTIVATING PROTEIN"/>
    <property type="match status" value="1"/>
</dbReference>
<dbReference type="OrthoDB" id="6262491at2759"/>
<dbReference type="Gene3D" id="2.130.10.10">
    <property type="entry name" value="YVTN repeat-like/Quinoprotein amine dehydrogenase"/>
    <property type="match status" value="1"/>
</dbReference>
<dbReference type="PRINTS" id="PR00320">
    <property type="entry name" value="GPROTEINBRPT"/>
</dbReference>
<feature type="repeat" description="WD" evidence="4">
    <location>
        <begin position="189"/>
        <end position="229"/>
    </location>
</feature>
<evidence type="ECO:0000256" key="4">
    <source>
        <dbReference type="PROSITE-ProRule" id="PRU00221"/>
    </source>
</evidence>
<dbReference type="SUPFAM" id="SSF50978">
    <property type="entry name" value="WD40 repeat-like"/>
    <property type="match status" value="1"/>
</dbReference>
<dbReference type="AlphaFoldDB" id="A0A814HSU3"/>
<feature type="chain" id="PRO_5033009811" evidence="5">
    <location>
        <begin position="22"/>
        <end position="264"/>
    </location>
</feature>
<dbReference type="InterPro" id="IPR020472">
    <property type="entry name" value="WD40_PAC1"/>
</dbReference>
<name>A0A814HSU3_9BILA</name>
<dbReference type="GO" id="GO:0043161">
    <property type="term" value="P:proteasome-mediated ubiquitin-dependent protein catabolic process"/>
    <property type="evidence" value="ECO:0007669"/>
    <property type="project" value="TreeGrafter"/>
</dbReference>
<dbReference type="SMART" id="SM00320">
    <property type="entry name" value="WD40"/>
    <property type="match status" value="3"/>
</dbReference>
<dbReference type="PROSITE" id="PS50294">
    <property type="entry name" value="WD_REPEATS_REGION"/>
    <property type="match status" value="3"/>
</dbReference>
<feature type="repeat" description="WD" evidence="4">
    <location>
        <begin position="148"/>
        <end position="188"/>
    </location>
</feature>
<dbReference type="InterPro" id="IPR019775">
    <property type="entry name" value="WD40_repeat_CS"/>
</dbReference>
<dbReference type="Pfam" id="PF00400">
    <property type="entry name" value="WD40"/>
    <property type="match status" value="3"/>
</dbReference>
<dbReference type="EMBL" id="CAJNOC010004216">
    <property type="protein sequence ID" value="CAF1013692.1"/>
    <property type="molecule type" value="Genomic_DNA"/>
</dbReference>
<evidence type="ECO:0000256" key="3">
    <source>
        <dbReference type="ARBA" id="ARBA00022737"/>
    </source>
</evidence>
<evidence type="ECO:0000313" key="6">
    <source>
        <dbReference type="EMBL" id="CAF1013692.1"/>
    </source>
</evidence>
<dbReference type="InterPro" id="IPR001680">
    <property type="entry name" value="WD40_rpt"/>
</dbReference>
<evidence type="ECO:0000256" key="5">
    <source>
        <dbReference type="SAM" id="SignalP"/>
    </source>
</evidence>
<sequence>MKTFFIFFLTFLFFSISEIKTLETKYWLSSCTLYGCEIAINECSNCFGETNCKRCITNIKQYCSFCAEDIFDKEILETIGNEKYFLCDNTDPFQRKICHIYCRGKLINFGDCKRIENIPACECSLASSTTSIATTKPKTTKRPFIGTLTGHTSGVSSLTVLNNGNLASGSVDRTIKIWNTNDFSLVRTLTGHTDIVRTLSVLKNGNLASGSSDRTIKIWNTNDGSLIRTITGFINAVYAISVLNNGNLASGSDDGSIKIWNVIG</sequence>
<keyword evidence="3" id="KW-0677">Repeat</keyword>
<dbReference type="GO" id="GO:0043130">
    <property type="term" value="F:ubiquitin binding"/>
    <property type="evidence" value="ECO:0007669"/>
    <property type="project" value="TreeGrafter"/>
</dbReference>
<dbReference type="PROSITE" id="PS00678">
    <property type="entry name" value="WD_REPEATS_1"/>
    <property type="match status" value="2"/>
</dbReference>
<keyword evidence="5" id="KW-0732">Signal</keyword>
<keyword evidence="7" id="KW-1185">Reference proteome</keyword>
<evidence type="ECO:0000256" key="1">
    <source>
        <dbReference type="ARBA" id="ARBA00022490"/>
    </source>
</evidence>
<feature type="repeat" description="WD" evidence="4">
    <location>
        <begin position="248"/>
        <end position="264"/>
    </location>
</feature>
<dbReference type="GO" id="GO:0010992">
    <property type="term" value="P:ubiquitin recycling"/>
    <property type="evidence" value="ECO:0007669"/>
    <property type="project" value="TreeGrafter"/>
</dbReference>
<organism evidence="6 7">
    <name type="scientific">Brachionus calyciflorus</name>
    <dbReference type="NCBI Taxonomy" id="104777"/>
    <lineage>
        <taxon>Eukaryota</taxon>
        <taxon>Metazoa</taxon>
        <taxon>Spiralia</taxon>
        <taxon>Gnathifera</taxon>
        <taxon>Rotifera</taxon>
        <taxon>Eurotatoria</taxon>
        <taxon>Monogononta</taxon>
        <taxon>Pseudotrocha</taxon>
        <taxon>Ploima</taxon>
        <taxon>Brachionidae</taxon>
        <taxon>Brachionus</taxon>
    </lineage>
</organism>
<keyword evidence="2 4" id="KW-0853">WD repeat</keyword>
<keyword evidence="1" id="KW-0963">Cytoplasm</keyword>
<dbReference type="GO" id="GO:0005634">
    <property type="term" value="C:nucleus"/>
    <property type="evidence" value="ECO:0007669"/>
    <property type="project" value="TreeGrafter"/>
</dbReference>
<dbReference type="PROSITE" id="PS50082">
    <property type="entry name" value="WD_REPEATS_2"/>
    <property type="match status" value="3"/>
</dbReference>
<dbReference type="PANTHER" id="PTHR19849:SF0">
    <property type="entry name" value="PHOSPHOLIPASE A-2-ACTIVATING PROTEIN"/>
    <property type="match status" value="1"/>
</dbReference>
<protein>
    <submittedName>
        <fullName evidence="6">Uncharacterized protein</fullName>
    </submittedName>
</protein>
<accession>A0A814HSU3</accession>
<dbReference type="InterPro" id="IPR036322">
    <property type="entry name" value="WD40_repeat_dom_sf"/>
</dbReference>
<gene>
    <name evidence="6" type="ORF">OXX778_LOCUS17020</name>
</gene>
<evidence type="ECO:0000256" key="2">
    <source>
        <dbReference type="ARBA" id="ARBA00022574"/>
    </source>
</evidence>
<reference evidence="6" key="1">
    <citation type="submission" date="2021-02" db="EMBL/GenBank/DDBJ databases">
        <authorList>
            <person name="Nowell W R."/>
        </authorList>
    </citation>
    <scope>NUCLEOTIDE SEQUENCE</scope>
    <source>
        <strain evidence="6">Ploen Becks lab</strain>
    </source>
</reference>
<dbReference type="InterPro" id="IPR015943">
    <property type="entry name" value="WD40/YVTN_repeat-like_dom_sf"/>
</dbReference>
<dbReference type="GO" id="GO:0005737">
    <property type="term" value="C:cytoplasm"/>
    <property type="evidence" value="ECO:0007669"/>
    <property type="project" value="TreeGrafter"/>
</dbReference>
<comment type="caution">
    <text evidence="6">The sequence shown here is derived from an EMBL/GenBank/DDBJ whole genome shotgun (WGS) entry which is preliminary data.</text>
</comment>